<dbReference type="GO" id="GO:0016772">
    <property type="term" value="F:transferase activity, transferring phosphorus-containing groups"/>
    <property type="evidence" value="ECO:0007669"/>
    <property type="project" value="InterPro"/>
</dbReference>
<evidence type="ECO:0008006" key="3">
    <source>
        <dbReference type="Google" id="ProtNLM"/>
    </source>
</evidence>
<comment type="caution">
    <text evidence="1">The sequence shown here is derived from an EMBL/GenBank/DDBJ whole genome shotgun (WGS) entry which is preliminary data.</text>
</comment>
<keyword evidence="2" id="KW-1185">Reference proteome</keyword>
<dbReference type="InterPro" id="IPR036890">
    <property type="entry name" value="HATPase_C_sf"/>
</dbReference>
<dbReference type="InterPro" id="IPR004358">
    <property type="entry name" value="Sig_transdc_His_kin-like_C"/>
</dbReference>
<dbReference type="Proteomes" id="UP000630528">
    <property type="component" value="Unassembled WGS sequence"/>
</dbReference>
<dbReference type="EMBL" id="JAEPWM010000005">
    <property type="protein sequence ID" value="MBK6007294.1"/>
    <property type="molecule type" value="Genomic_DNA"/>
</dbReference>
<accession>A0A934WM01</accession>
<dbReference type="RefSeq" id="WP_201172375.1">
    <property type="nucleotide sequence ID" value="NZ_JAEPWM010000005.1"/>
</dbReference>
<gene>
    <name evidence="1" type="ORF">JJB11_14430</name>
</gene>
<dbReference type="Gene3D" id="3.30.565.10">
    <property type="entry name" value="Histidine kinase-like ATPase, C-terminal domain"/>
    <property type="match status" value="1"/>
</dbReference>
<dbReference type="PRINTS" id="PR00344">
    <property type="entry name" value="BCTRLSENSOR"/>
</dbReference>
<organism evidence="1 2">
    <name type="scientific">Ramlibacter ginsenosidimutans</name>
    <dbReference type="NCBI Taxonomy" id="502333"/>
    <lineage>
        <taxon>Bacteria</taxon>
        <taxon>Pseudomonadati</taxon>
        <taxon>Pseudomonadota</taxon>
        <taxon>Betaproteobacteria</taxon>
        <taxon>Burkholderiales</taxon>
        <taxon>Comamonadaceae</taxon>
        <taxon>Ramlibacter</taxon>
    </lineage>
</organism>
<evidence type="ECO:0000313" key="2">
    <source>
        <dbReference type="Proteomes" id="UP000630528"/>
    </source>
</evidence>
<reference evidence="1" key="1">
    <citation type="journal article" date="2012" name="J. Microbiol. Biotechnol.">
        <title>Ramlibacter ginsenosidimutans sp. nov., with ginsenoside-converting activity.</title>
        <authorList>
            <person name="Wang L."/>
            <person name="An D.S."/>
            <person name="Kim S.G."/>
            <person name="Jin F.X."/>
            <person name="Kim S.C."/>
            <person name="Lee S.T."/>
            <person name="Im W.T."/>
        </authorList>
    </citation>
    <scope>NUCLEOTIDE SEQUENCE</scope>
    <source>
        <strain evidence="1">KACC 17527</strain>
    </source>
</reference>
<name>A0A934WM01_9BURK</name>
<sequence>MRRRGEEGVDSGGLGIGLSVAKEPVTAHEGSVLAFSDREAGGSEFVVRLPLASVGLP</sequence>
<dbReference type="AlphaFoldDB" id="A0A934WM01"/>
<evidence type="ECO:0000313" key="1">
    <source>
        <dbReference type="EMBL" id="MBK6007294.1"/>
    </source>
</evidence>
<proteinExistence type="predicted"/>
<protein>
    <recommendedName>
        <fullName evidence="3">Histidine kinase</fullName>
    </recommendedName>
</protein>
<dbReference type="SUPFAM" id="SSF55874">
    <property type="entry name" value="ATPase domain of HSP90 chaperone/DNA topoisomerase II/histidine kinase"/>
    <property type="match status" value="1"/>
</dbReference>
<reference evidence="1" key="2">
    <citation type="submission" date="2021-01" db="EMBL/GenBank/DDBJ databases">
        <authorList>
            <person name="Kang M."/>
        </authorList>
    </citation>
    <scope>NUCLEOTIDE SEQUENCE</scope>
    <source>
        <strain evidence="1">KACC 17527</strain>
    </source>
</reference>